<dbReference type="Proteomes" id="UP001501729">
    <property type="component" value="Unassembled WGS sequence"/>
</dbReference>
<reference evidence="1 2" key="1">
    <citation type="journal article" date="2019" name="Int. J. Syst. Evol. Microbiol.">
        <title>The Global Catalogue of Microorganisms (GCM) 10K type strain sequencing project: providing services to taxonomists for standard genome sequencing and annotation.</title>
        <authorList>
            <consortium name="The Broad Institute Genomics Platform"/>
            <consortium name="The Broad Institute Genome Sequencing Center for Infectious Disease"/>
            <person name="Wu L."/>
            <person name="Ma J."/>
        </authorList>
    </citation>
    <scope>NUCLEOTIDE SEQUENCE [LARGE SCALE GENOMIC DNA]</scope>
    <source>
        <strain evidence="1 2">JCM 17504</strain>
    </source>
</reference>
<gene>
    <name evidence="1" type="ORF">GCM10025751_27030</name>
</gene>
<dbReference type="RefSeq" id="WP_227777391.1">
    <property type="nucleotide sequence ID" value="NZ_BAABKX010000009.1"/>
</dbReference>
<comment type="caution">
    <text evidence="1">The sequence shown here is derived from an EMBL/GenBank/DDBJ whole genome shotgun (WGS) entry which is preliminary data.</text>
</comment>
<dbReference type="AlphaFoldDB" id="A0AAV3UID5"/>
<proteinExistence type="predicted"/>
<evidence type="ECO:0000313" key="1">
    <source>
        <dbReference type="EMBL" id="GAA5051675.1"/>
    </source>
</evidence>
<evidence type="ECO:0000313" key="2">
    <source>
        <dbReference type="Proteomes" id="UP001501729"/>
    </source>
</evidence>
<protein>
    <recommendedName>
        <fullName evidence="3">SWIM-type domain-containing protein</fullName>
    </recommendedName>
</protein>
<accession>A0AAV3UID5</accession>
<dbReference type="EMBL" id="BAABKX010000009">
    <property type="protein sequence ID" value="GAA5051675.1"/>
    <property type="molecule type" value="Genomic_DNA"/>
</dbReference>
<name>A0AAV3UID5_9EURY</name>
<keyword evidence="2" id="KW-1185">Reference proteome</keyword>
<evidence type="ECO:0008006" key="3">
    <source>
        <dbReference type="Google" id="ProtNLM"/>
    </source>
</evidence>
<organism evidence="1 2">
    <name type="scientific">Haladaptatus pallidirubidus</name>
    <dbReference type="NCBI Taxonomy" id="1008152"/>
    <lineage>
        <taxon>Archaea</taxon>
        <taxon>Methanobacteriati</taxon>
        <taxon>Methanobacteriota</taxon>
        <taxon>Stenosarchaea group</taxon>
        <taxon>Halobacteria</taxon>
        <taxon>Halobacteriales</taxon>
        <taxon>Haladaptataceae</taxon>
        <taxon>Haladaptatus</taxon>
    </lineage>
</organism>
<sequence length="74" mass="8127">MTDELMAYTCPHHVHHTAFCKHMAAVENATDDGTLDAFPSADEDDTDPEDCDCDGLGGFPCWPCVREGRKELPS</sequence>
<dbReference type="GeneID" id="68615509"/>